<dbReference type="RefSeq" id="WP_126607563.1">
    <property type="nucleotide sequence ID" value="NZ_AP025145.1"/>
</dbReference>
<keyword evidence="3" id="KW-1185">Reference proteome</keyword>
<dbReference type="PROSITE" id="PS50921">
    <property type="entry name" value="ANTAR"/>
    <property type="match status" value="1"/>
</dbReference>
<organism evidence="2 3">
    <name type="scientific">Vibrio penaeicida</name>
    <dbReference type="NCBI Taxonomy" id="104609"/>
    <lineage>
        <taxon>Bacteria</taxon>
        <taxon>Pseudomonadati</taxon>
        <taxon>Pseudomonadota</taxon>
        <taxon>Gammaproteobacteria</taxon>
        <taxon>Vibrionales</taxon>
        <taxon>Vibrionaceae</taxon>
        <taxon>Vibrio</taxon>
    </lineage>
</organism>
<dbReference type="SMART" id="SM01012">
    <property type="entry name" value="ANTAR"/>
    <property type="match status" value="1"/>
</dbReference>
<sequence length="193" mass="21811">MSISTLSISKISVISADERTCSQIQKATERMGIYCHISDHIDDKPTDLLLIDVQHYFADIAVQKPIRQSMPVVGLLAHGSPTEIERAISMGAMSVVGKPIHQVGLYSAFHMALKLSQQHSALHQELDTLRTRHKLRPIVIEAVIKVMETHKLTEQKAYEVLRQYSMHRNLPVEQICLELSQGNMSYERLRSQG</sequence>
<proteinExistence type="predicted"/>
<evidence type="ECO:0000313" key="2">
    <source>
        <dbReference type="EMBL" id="GLQ75842.1"/>
    </source>
</evidence>
<gene>
    <name evidence="2" type="ORF">GCM10007932_52050</name>
</gene>
<accession>A0AAV5P0T2</accession>
<comment type="caution">
    <text evidence="2">The sequence shown here is derived from an EMBL/GenBank/DDBJ whole genome shotgun (WGS) entry which is preliminary data.</text>
</comment>
<dbReference type="AlphaFoldDB" id="A0AAV5P0T2"/>
<dbReference type="Gene3D" id="1.10.10.10">
    <property type="entry name" value="Winged helix-like DNA-binding domain superfamily/Winged helix DNA-binding domain"/>
    <property type="match status" value="1"/>
</dbReference>
<dbReference type="Gene3D" id="3.40.50.2300">
    <property type="match status" value="1"/>
</dbReference>
<dbReference type="Proteomes" id="UP001156690">
    <property type="component" value="Unassembled WGS sequence"/>
</dbReference>
<dbReference type="Pfam" id="PF03861">
    <property type="entry name" value="ANTAR"/>
    <property type="match status" value="1"/>
</dbReference>
<feature type="domain" description="ANTAR" evidence="1">
    <location>
        <begin position="119"/>
        <end position="180"/>
    </location>
</feature>
<dbReference type="GO" id="GO:0003723">
    <property type="term" value="F:RNA binding"/>
    <property type="evidence" value="ECO:0007669"/>
    <property type="project" value="InterPro"/>
</dbReference>
<evidence type="ECO:0000313" key="3">
    <source>
        <dbReference type="Proteomes" id="UP001156690"/>
    </source>
</evidence>
<dbReference type="SUPFAM" id="SSF52172">
    <property type="entry name" value="CheY-like"/>
    <property type="match status" value="1"/>
</dbReference>
<dbReference type="InterPro" id="IPR008327">
    <property type="entry name" value="Sig_transdc_resp-reg_antiterm"/>
</dbReference>
<dbReference type="InterPro" id="IPR036388">
    <property type="entry name" value="WH-like_DNA-bd_sf"/>
</dbReference>
<evidence type="ECO:0000259" key="1">
    <source>
        <dbReference type="PROSITE" id="PS50921"/>
    </source>
</evidence>
<dbReference type="InterPro" id="IPR005561">
    <property type="entry name" value="ANTAR"/>
</dbReference>
<dbReference type="EMBL" id="BSNX01000075">
    <property type="protein sequence ID" value="GLQ75842.1"/>
    <property type="molecule type" value="Genomic_DNA"/>
</dbReference>
<dbReference type="PIRSF" id="PIRSF036382">
    <property type="entry name" value="RR_antiterm"/>
    <property type="match status" value="1"/>
</dbReference>
<protein>
    <recommendedName>
        <fullName evidence="1">ANTAR domain-containing protein</fullName>
    </recommendedName>
</protein>
<dbReference type="InterPro" id="IPR011006">
    <property type="entry name" value="CheY-like_superfamily"/>
</dbReference>
<name>A0AAV5P0T2_9VIBR</name>
<reference evidence="3" key="1">
    <citation type="journal article" date="2019" name="Int. J. Syst. Evol. Microbiol.">
        <title>The Global Catalogue of Microorganisms (GCM) 10K type strain sequencing project: providing services to taxonomists for standard genome sequencing and annotation.</title>
        <authorList>
            <consortium name="The Broad Institute Genomics Platform"/>
            <consortium name="The Broad Institute Genome Sequencing Center for Infectious Disease"/>
            <person name="Wu L."/>
            <person name="Ma J."/>
        </authorList>
    </citation>
    <scope>NUCLEOTIDE SEQUENCE [LARGE SCALE GENOMIC DNA]</scope>
    <source>
        <strain evidence="3">NBRC 15640</strain>
    </source>
</reference>